<organism evidence="2 3">
    <name type="scientific">Sphaerisporangium melleum</name>
    <dbReference type="NCBI Taxonomy" id="321316"/>
    <lineage>
        <taxon>Bacteria</taxon>
        <taxon>Bacillati</taxon>
        <taxon>Actinomycetota</taxon>
        <taxon>Actinomycetes</taxon>
        <taxon>Streptosporangiales</taxon>
        <taxon>Streptosporangiaceae</taxon>
        <taxon>Sphaerisporangium</taxon>
    </lineage>
</organism>
<name>A0A917VVJ2_9ACTN</name>
<gene>
    <name evidence="2" type="ORF">GCM10007964_70720</name>
</gene>
<dbReference type="Proteomes" id="UP000645217">
    <property type="component" value="Unassembled WGS sequence"/>
</dbReference>
<reference evidence="2" key="2">
    <citation type="submission" date="2020-09" db="EMBL/GenBank/DDBJ databases">
        <authorList>
            <person name="Sun Q."/>
            <person name="Ohkuma M."/>
        </authorList>
    </citation>
    <scope>NUCLEOTIDE SEQUENCE</scope>
    <source>
        <strain evidence="2">JCM 13064</strain>
    </source>
</reference>
<proteinExistence type="predicted"/>
<reference evidence="2" key="1">
    <citation type="journal article" date="2014" name="Int. J. Syst. Evol. Microbiol.">
        <title>Complete genome sequence of Corynebacterium casei LMG S-19264T (=DSM 44701T), isolated from a smear-ripened cheese.</title>
        <authorList>
            <consortium name="US DOE Joint Genome Institute (JGI-PGF)"/>
            <person name="Walter F."/>
            <person name="Albersmeier A."/>
            <person name="Kalinowski J."/>
            <person name="Ruckert C."/>
        </authorList>
    </citation>
    <scope>NUCLEOTIDE SEQUENCE</scope>
    <source>
        <strain evidence="2">JCM 13064</strain>
    </source>
</reference>
<sequence length="122" mass="12487">MVPDARAAGVVRADAASVAAAVTASEAANRRDGLITRFPQGVKVRRIGPAGGHCHGSAPKAAVPAMFPTRDQTVNGPIAHLWPPRKPRAARERGPPVALGVRIARRLPSGAGPGLRAATGAR</sequence>
<evidence type="ECO:0000313" key="2">
    <source>
        <dbReference type="EMBL" id="GGL18542.1"/>
    </source>
</evidence>
<keyword evidence="3" id="KW-1185">Reference proteome</keyword>
<comment type="caution">
    <text evidence="2">The sequence shown here is derived from an EMBL/GenBank/DDBJ whole genome shotgun (WGS) entry which is preliminary data.</text>
</comment>
<evidence type="ECO:0000313" key="3">
    <source>
        <dbReference type="Proteomes" id="UP000645217"/>
    </source>
</evidence>
<feature type="region of interest" description="Disordered" evidence="1">
    <location>
        <begin position="74"/>
        <end position="95"/>
    </location>
</feature>
<dbReference type="AlphaFoldDB" id="A0A917VVJ2"/>
<accession>A0A917VVJ2</accession>
<protein>
    <submittedName>
        <fullName evidence="2">Uncharacterized protein</fullName>
    </submittedName>
</protein>
<dbReference type="EMBL" id="BMNT01000061">
    <property type="protein sequence ID" value="GGL18542.1"/>
    <property type="molecule type" value="Genomic_DNA"/>
</dbReference>
<evidence type="ECO:0000256" key="1">
    <source>
        <dbReference type="SAM" id="MobiDB-lite"/>
    </source>
</evidence>